<evidence type="ECO:0000256" key="1">
    <source>
        <dbReference type="ARBA" id="ARBA00022741"/>
    </source>
</evidence>
<keyword evidence="4" id="KW-0067">ATP-binding</keyword>
<evidence type="ECO:0000256" key="5">
    <source>
        <dbReference type="SAM" id="MobiDB-lite"/>
    </source>
</evidence>
<keyword evidence="2" id="KW-0378">Hydrolase</keyword>
<accession>A0A484HCN7</accession>
<dbReference type="Gene3D" id="1.20.120.1080">
    <property type="match status" value="1"/>
</dbReference>
<dbReference type="SUPFAM" id="SSF52540">
    <property type="entry name" value="P-loop containing nucleoside triphosphate hydrolases"/>
    <property type="match status" value="1"/>
</dbReference>
<dbReference type="InterPro" id="IPR010222">
    <property type="entry name" value="RNA_helicase_HrpA"/>
</dbReference>
<dbReference type="Pfam" id="PF21010">
    <property type="entry name" value="HA2_C"/>
    <property type="match status" value="1"/>
</dbReference>
<feature type="region of interest" description="Disordered" evidence="5">
    <location>
        <begin position="578"/>
        <end position="602"/>
    </location>
</feature>
<dbReference type="PANTHER" id="PTHR18934">
    <property type="entry name" value="ATP-DEPENDENT RNA HELICASE"/>
    <property type="match status" value="1"/>
</dbReference>
<dbReference type="Pfam" id="PF11898">
    <property type="entry name" value="DUF3418"/>
    <property type="match status" value="1"/>
</dbReference>
<name>A0A484HCN7_9BACT</name>
<protein>
    <submittedName>
        <fullName evidence="8">ATP-dependent RNA helicase HrpA</fullName>
    </submittedName>
</protein>
<dbReference type="SMART" id="SM00847">
    <property type="entry name" value="HA2"/>
    <property type="match status" value="1"/>
</dbReference>
<feature type="compositionally biased region" description="Polar residues" evidence="5">
    <location>
        <begin position="1"/>
        <end position="15"/>
    </location>
</feature>
<dbReference type="InterPro" id="IPR007502">
    <property type="entry name" value="Helicase-assoc_dom"/>
</dbReference>
<dbReference type="EMBL" id="CAACVI010000001">
    <property type="protein sequence ID" value="VEN72924.1"/>
    <property type="molecule type" value="Genomic_DNA"/>
</dbReference>
<dbReference type="NCBIfam" id="TIGR01967">
    <property type="entry name" value="DEAH_box_HrpA"/>
    <property type="match status" value="1"/>
</dbReference>
<dbReference type="InterPro" id="IPR014001">
    <property type="entry name" value="Helicase_ATP-bd"/>
</dbReference>
<dbReference type="InterPro" id="IPR027417">
    <property type="entry name" value="P-loop_NTPase"/>
</dbReference>
<dbReference type="PROSITE" id="PS51192">
    <property type="entry name" value="HELICASE_ATP_BIND_1"/>
    <property type="match status" value="1"/>
</dbReference>
<dbReference type="GO" id="GO:0003723">
    <property type="term" value="F:RNA binding"/>
    <property type="evidence" value="ECO:0007669"/>
    <property type="project" value="TreeGrafter"/>
</dbReference>
<dbReference type="SMART" id="SM00490">
    <property type="entry name" value="HELICc"/>
    <property type="match status" value="1"/>
</dbReference>
<dbReference type="GO" id="GO:0005524">
    <property type="term" value="F:ATP binding"/>
    <property type="evidence" value="ECO:0007669"/>
    <property type="project" value="UniProtKB-KW"/>
</dbReference>
<sequence length="1292" mass="143630">MLSNIELGMTQSNPKKSNKKNTGRPDAPRLPILDKKKEIIAAIQNSPATIISGATGSGKSTRLPGLCLEAGLGAEKMIGCTQPRRIAAVSIAARIASEMGQKPGGFVGHKIRFENKTRKETRIKIMTDGVLLAETQSDPRLSRYDAIIVDEAHERSLNIDFILGFLRGLLDQRPDLRVVIASATIDAEKFSKAFDDAPVIEIPGRMFPVETLYFPIEKKSGPSEKDTGELHYVEAAADAVEWLYRKNPRGDILIFMPTERDIHETFEILKGRDCRNAALFPLYARLPGAAQAKVFKPLSRNKIVIATNVAETSLTIPGIKYVIDSGLARISRYSPALRATSLPVDPISQSSANQRLGRCGRVEKGVCVRLYSKEDFEKRPVFTPPEILRANLAEVILRMIALKLGNVADFPFIDIPAPRSVRDGFKLLLELGAIARKSGSFVLTGMGRLMARLPADPRLSRILMEAKKEGCVEAALVIVSVLSIRDPRQRPPGKSEEAENARLVFTHPLSDFMTCLNLWRGYREIGEKGRKAGETQSRIRKKEAAFCRRFFLSHARMREWRDIFFQLSKALGESGFYKKNQGKKKRPADPAPGPNSEGGRGIDDPLYGAVHRSILSGFLSNIAVKKDKNLYLGAKGKEPMLFPGSVLFNREKPWIVASEMVRTSRLFARTAGAVDPAWLEKLGGDLCRYSYSNPRWEKNRGEVVADEQAALFGLVILSGRKAPYGPIDPETAHDIFIQKALVEGDIRGKFGFLARNRKMAEDALDVESRLRKRGVAAPDEAIADFYKARLPGVVDARGLARIIRRKKGDGFLRMSPDHFFLSEPDEKELSQYPDALCIGRDSYPCAYDFKPGKEKDGLTVTTPAAKASPAMAEPLAWLVPGLLKEKIALMIKNLPKAGRKALAPAAQTAEIIAREMPREEKSLKTALSAFALKRFNISIPASQWSEEGLPDHLRARVSITGPGGGEIAAGRDLSLLGRVGAREAGDPDSWPEIRAEKAKWERTGIVKWDFPDLPPFIEVRLKNGSDWRLFPGLESREGRVRLRLFSNSGKALASHREGALSLCAAVFSKDLKFLKKSLSLPPKARKWAACFGGVAKVEKRLFDQALRWAFFKDIRTRRVFEDLRGSVFPAIPDQSRKIQDGALAVMEAHYNALGAILSLETTKGAAPDFFQMMKKELECLAPVHFMEIYDTGRLRDIARYISALAVRTRRGPENPEKDRARQEKINIHSDRLSGYLKSLASGAGRERKTAVESFYWLLEEYKVSLFAQELKTAVPVSEKRLKKKADEIDRMA</sequence>
<dbReference type="FunFam" id="3.40.50.300:FF:001922">
    <property type="entry name" value="DEAH (Asp-Glu-Ala-His) box polypeptide 29"/>
    <property type="match status" value="1"/>
</dbReference>
<evidence type="ECO:0000256" key="4">
    <source>
        <dbReference type="ARBA" id="ARBA00022840"/>
    </source>
</evidence>
<keyword evidence="3 8" id="KW-0347">Helicase</keyword>
<gene>
    <name evidence="8" type="ORF">EPICR_10425</name>
</gene>
<keyword evidence="1" id="KW-0547">Nucleotide-binding</keyword>
<dbReference type="InterPro" id="IPR011709">
    <property type="entry name" value="DEAD-box_helicase_OB_fold"/>
</dbReference>
<evidence type="ECO:0000313" key="8">
    <source>
        <dbReference type="EMBL" id="VEN72924.1"/>
    </source>
</evidence>
<proteinExistence type="predicted"/>
<dbReference type="Pfam" id="PF07717">
    <property type="entry name" value="OB_NTP_bind"/>
    <property type="match status" value="1"/>
</dbReference>
<dbReference type="PROSITE" id="PS51194">
    <property type="entry name" value="HELICASE_CTER"/>
    <property type="match status" value="1"/>
</dbReference>
<dbReference type="GO" id="GO:0003724">
    <property type="term" value="F:RNA helicase activity"/>
    <property type="evidence" value="ECO:0007669"/>
    <property type="project" value="InterPro"/>
</dbReference>
<dbReference type="InterPro" id="IPR011545">
    <property type="entry name" value="DEAD/DEAH_box_helicase_dom"/>
</dbReference>
<reference evidence="8" key="1">
    <citation type="submission" date="2019-01" db="EMBL/GenBank/DDBJ databases">
        <authorList>
            <consortium name="Genoscope - CEA"/>
            <person name="William W."/>
        </authorList>
    </citation>
    <scope>NUCLEOTIDE SEQUENCE</scope>
    <source>
        <strain evidence="8">CR-1</strain>
    </source>
</reference>
<dbReference type="CDD" id="cd18791">
    <property type="entry name" value="SF2_C_RHA"/>
    <property type="match status" value="1"/>
</dbReference>
<feature type="region of interest" description="Disordered" evidence="5">
    <location>
        <begin position="1"/>
        <end position="31"/>
    </location>
</feature>
<dbReference type="PANTHER" id="PTHR18934:SF99">
    <property type="entry name" value="ATP-DEPENDENT RNA HELICASE DHX37-RELATED"/>
    <property type="match status" value="1"/>
</dbReference>
<feature type="domain" description="Helicase ATP-binding" evidence="6">
    <location>
        <begin position="40"/>
        <end position="203"/>
    </location>
</feature>
<dbReference type="Gene3D" id="3.40.50.300">
    <property type="entry name" value="P-loop containing nucleotide triphosphate hydrolases"/>
    <property type="match status" value="2"/>
</dbReference>
<evidence type="ECO:0000256" key="2">
    <source>
        <dbReference type="ARBA" id="ARBA00022801"/>
    </source>
</evidence>
<dbReference type="InterPro" id="IPR024590">
    <property type="entry name" value="HrpA_C"/>
</dbReference>
<dbReference type="Pfam" id="PF00271">
    <property type="entry name" value="Helicase_C"/>
    <property type="match status" value="1"/>
</dbReference>
<evidence type="ECO:0000259" key="6">
    <source>
        <dbReference type="PROSITE" id="PS51192"/>
    </source>
</evidence>
<evidence type="ECO:0000256" key="3">
    <source>
        <dbReference type="ARBA" id="ARBA00022806"/>
    </source>
</evidence>
<dbReference type="InterPro" id="IPR001650">
    <property type="entry name" value="Helicase_C-like"/>
</dbReference>
<dbReference type="Pfam" id="PF00270">
    <property type="entry name" value="DEAD"/>
    <property type="match status" value="1"/>
</dbReference>
<dbReference type="GO" id="GO:0016787">
    <property type="term" value="F:hydrolase activity"/>
    <property type="evidence" value="ECO:0007669"/>
    <property type="project" value="UniProtKB-KW"/>
</dbReference>
<organism evidence="8">
    <name type="scientific">uncultured Desulfobacteraceae bacterium</name>
    <dbReference type="NCBI Taxonomy" id="218296"/>
    <lineage>
        <taxon>Bacteria</taxon>
        <taxon>Pseudomonadati</taxon>
        <taxon>Thermodesulfobacteriota</taxon>
        <taxon>Desulfobacteria</taxon>
        <taxon>Desulfobacterales</taxon>
        <taxon>Desulfobacteraceae</taxon>
        <taxon>environmental samples</taxon>
    </lineage>
</organism>
<dbReference type="SMART" id="SM00487">
    <property type="entry name" value="DEXDc"/>
    <property type="match status" value="1"/>
</dbReference>
<evidence type="ECO:0000259" key="7">
    <source>
        <dbReference type="PROSITE" id="PS51194"/>
    </source>
</evidence>
<feature type="domain" description="Helicase C-terminal" evidence="7">
    <location>
        <begin position="239"/>
        <end position="403"/>
    </location>
</feature>